<organism evidence="2">
    <name type="scientific">hydrothermal vent metagenome</name>
    <dbReference type="NCBI Taxonomy" id="652676"/>
    <lineage>
        <taxon>unclassified sequences</taxon>
        <taxon>metagenomes</taxon>
        <taxon>ecological metagenomes</taxon>
    </lineage>
</organism>
<reference evidence="2" key="1">
    <citation type="submission" date="2018-06" db="EMBL/GenBank/DDBJ databases">
        <authorList>
            <person name="Zhirakovskaya E."/>
        </authorList>
    </citation>
    <scope>NUCLEOTIDE SEQUENCE</scope>
</reference>
<accession>A0A3B0UVV9</accession>
<dbReference type="InterPro" id="IPR053864">
    <property type="entry name" value="DUF6933"/>
</dbReference>
<proteinExistence type="predicted"/>
<evidence type="ECO:0000259" key="1">
    <source>
        <dbReference type="Pfam" id="PF22016"/>
    </source>
</evidence>
<gene>
    <name evidence="2" type="ORF">MNBD_CPR01-182</name>
</gene>
<dbReference type="AlphaFoldDB" id="A0A3B0UVV9"/>
<evidence type="ECO:0000313" key="2">
    <source>
        <dbReference type="EMBL" id="VAW32990.1"/>
    </source>
</evidence>
<dbReference type="Pfam" id="PF22016">
    <property type="entry name" value="DUF6933"/>
    <property type="match status" value="1"/>
</dbReference>
<name>A0A3B0UVV9_9ZZZZ</name>
<sequence>MKELKTKATPAIPLHSRLGSWHANMFYIERRKCVLVTNDLTLYTMFIPYLRKEDFKVFHIVFGQNLFKNLLYEKISQKDVETVLEEYQDIQYAKTDSRSVLGSMNDQKYQLEYIIYAKGGLDNTDIYQLNSELNRNILSAIKYRRPIEMLKDKLQKNT</sequence>
<feature type="domain" description="DUF6933" evidence="1">
    <location>
        <begin position="2"/>
        <end position="148"/>
    </location>
</feature>
<protein>
    <recommendedName>
        <fullName evidence="1">DUF6933 domain-containing protein</fullName>
    </recommendedName>
</protein>
<dbReference type="EMBL" id="UOEV01000075">
    <property type="protein sequence ID" value="VAW32990.1"/>
    <property type="molecule type" value="Genomic_DNA"/>
</dbReference>